<evidence type="ECO:0000313" key="5">
    <source>
        <dbReference type="EMBL" id="CAD7803916.1"/>
    </source>
</evidence>
<reference evidence="5" key="1">
    <citation type="submission" date="2020-12" db="EMBL/GenBank/DDBJ databases">
        <authorList>
            <person name="Rodrigo-Torres L."/>
            <person name="Arahal R. D."/>
            <person name="Lucena T."/>
        </authorList>
    </citation>
    <scope>NUCLEOTIDE SEQUENCE</scope>
    <source>
        <strain evidence="5">CECT 9390</strain>
    </source>
</reference>
<gene>
    <name evidence="5" type="primary">fucT</name>
    <name evidence="5" type="ORF">CHRY9390_01149</name>
</gene>
<dbReference type="InterPro" id="IPR038577">
    <property type="entry name" value="GT10-like_C_sf"/>
</dbReference>
<dbReference type="InterPro" id="IPR001503">
    <property type="entry name" value="Glyco_trans_10"/>
</dbReference>
<comment type="similarity">
    <text evidence="1">Belongs to the glycosyltransferase 10 family.</text>
</comment>
<evidence type="ECO:0000313" key="6">
    <source>
        <dbReference type="Proteomes" id="UP000662618"/>
    </source>
</evidence>
<evidence type="ECO:0000256" key="2">
    <source>
        <dbReference type="ARBA" id="ARBA00022676"/>
    </source>
</evidence>
<dbReference type="PANTHER" id="PTHR11929:SF194">
    <property type="entry name" value="ALPHA-(1,3)-FUCOSYLTRANSFERASE 10"/>
    <property type="match status" value="1"/>
</dbReference>
<dbReference type="InterPro" id="IPR055270">
    <property type="entry name" value="Glyco_tran_10_C"/>
</dbReference>
<sequence length="322" mass="37789">MKIVKLSFHYDWPLFRQSPQCLGEWNGYKFIIDKNLQECDFWIIYTEHGLETEEVLCNPENIIFVPGECYSTSPRFSQEFLDQFGMLITVQRELNHRNTLLLHNANPWFIGKSYDELKAVGVPTKSKLISVISSNKAFTDGHKKRLDFVEKIKLHFGDQLDVFGRGIKDFDNKWDVLADYKYTIAIENDDCDDWVTEKFFDCLYTRTLPFYYGCPNLEKLVDKDTFIRIDINDLEESIKTIEKTIEDDEFEKRKNLLNREALKSLDTDQFFPFFAGILDTLDAQSEKVITHIKSESDIISDKKKTSKKTSTILKKMINIFKK</sequence>
<dbReference type="SUPFAM" id="SSF53756">
    <property type="entry name" value="UDP-Glycosyltransferase/glycogen phosphorylase"/>
    <property type="match status" value="1"/>
</dbReference>
<keyword evidence="2 5" id="KW-0328">Glycosyltransferase</keyword>
<dbReference type="Pfam" id="PF00852">
    <property type="entry name" value="Glyco_transf_10"/>
    <property type="match status" value="1"/>
</dbReference>
<dbReference type="Gene3D" id="3.40.50.11660">
    <property type="entry name" value="Glycosyl transferase family 10, C-terminal domain"/>
    <property type="match status" value="1"/>
</dbReference>
<dbReference type="Proteomes" id="UP000662618">
    <property type="component" value="Unassembled WGS sequence"/>
</dbReference>
<organism evidence="5 6">
    <name type="scientific">Chryseobacterium aquaeductus</name>
    <dbReference type="NCBI Taxonomy" id="2675056"/>
    <lineage>
        <taxon>Bacteria</taxon>
        <taxon>Pseudomonadati</taxon>
        <taxon>Bacteroidota</taxon>
        <taxon>Flavobacteriia</taxon>
        <taxon>Flavobacteriales</taxon>
        <taxon>Weeksellaceae</taxon>
        <taxon>Chryseobacterium group</taxon>
        <taxon>Chryseobacterium</taxon>
    </lineage>
</organism>
<dbReference type="GO" id="GO:0016020">
    <property type="term" value="C:membrane"/>
    <property type="evidence" value="ECO:0007669"/>
    <property type="project" value="InterPro"/>
</dbReference>
<dbReference type="GO" id="GO:0017083">
    <property type="term" value="F:4-galactosyl-N-acetylglucosaminide 3-alpha-L-fucosyltransferase activity"/>
    <property type="evidence" value="ECO:0007669"/>
    <property type="project" value="UniProtKB-EC"/>
</dbReference>
<feature type="domain" description="Fucosyltransferase C-terminal" evidence="4">
    <location>
        <begin position="123"/>
        <end position="231"/>
    </location>
</feature>
<comment type="caution">
    <text evidence="5">The sequence shown here is derived from an EMBL/GenBank/DDBJ whole genome shotgun (WGS) entry which is preliminary data.</text>
</comment>
<dbReference type="AlphaFoldDB" id="A0A9N8QU20"/>
<evidence type="ECO:0000256" key="1">
    <source>
        <dbReference type="ARBA" id="ARBA00008919"/>
    </source>
</evidence>
<dbReference type="PANTHER" id="PTHR11929">
    <property type="entry name" value="ALPHA- 1,3 -FUCOSYLTRANSFERASE"/>
    <property type="match status" value="1"/>
</dbReference>
<keyword evidence="6" id="KW-1185">Reference proteome</keyword>
<evidence type="ECO:0000256" key="3">
    <source>
        <dbReference type="ARBA" id="ARBA00022679"/>
    </source>
</evidence>
<protein>
    <submittedName>
        <fullName evidence="5">Alpha-(1,3)-fucosyltransferase FucT</fullName>
        <ecNumber evidence="5">2.4.1.152</ecNumber>
    </submittedName>
</protein>
<keyword evidence="3 5" id="KW-0808">Transferase</keyword>
<name>A0A9N8QU20_9FLAO</name>
<evidence type="ECO:0000259" key="4">
    <source>
        <dbReference type="Pfam" id="PF00852"/>
    </source>
</evidence>
<dbReference type="EMBL" id="CAJIMS010000001">
    <property type="protein sequence ID" value="CAD7803916.1"/>
    <property type="molecule type" value="Genomic_DNA"/>
</dbReference>
<accession>A0A9N8QU20</accession>
<dbReference type="EC" id="2.4.1.152" evidence="5"/>
<proteinExistence type="inferred from homology"/>
<dbReference type="RefSeq" id="WP_162087579.1">
    <property type="nucleotide sequence ID" value="NZ_CAJIMS010000001.1"/>
</dbReference>